<keyword evidence="2" id="KW-1185">Reference proteome</keyword>
<name>A0A4C2A7D7_EUMVA</name>
<sequence>MHVERLTKPLRIAKEDAGRSLSMRWINTPGDGRIREGTFLGSGNSNDWFCFQKEKKPPEEPSSYRPLCILDTAVKIFERIIHQRIEVAVETLLADNQYGF</sequence>
<dbReference type="EMBL" id="BGZK01002671">
    <property type="protein sequence ID" value="GBP95722.1"/>
    <property type="molecule type" value="Genomic_DNA"/>
</dbReference>
<dbReference type="OrthoDB" id="415822at2759"/>
<reference evidence="1 2" key="1">
    <citation type="journal article" date="2019" name="Commun. Biol.">
        <title>The bagworm genome reveals a unique fibroin gene that provides high tensile strength.</title>
        <authorList>
            <person name="Kono N."/>
            <person name="Nakamura H."/>
            <person name="Ohtoshi R."/>
            <person name="Tomita M."/>
            <person name="Numata K."/>
            <person name="Arakawa K."/>
        </authorList>
    </citation>
    <scope>NUCLEOTIDE SEQUENCE [LARGE SCALE GENOMIC DNA]</scope>
</reference>
<proteinExistence type="predicted"/>
<evidence type="ECO:0008006" key="3">
    <source>
        <dbReference type="Google" id="ProtNLM"/>
    </source>
</evidence>
<evidence type="ECO:0000313" key="1">
    <source>
        <dbReference type="EMBL" id="GBP95722.1"/>
    </source>
</evidence>
<dbReference type="Proteomes" id="UP000299102">
    <property type="component" value="Unassembled WGS sequence"/>
</dbReference>
<organism evidence="1 2">
    <name type="scientific">Eumeta variegata</name>
    <name type="common">Bagworm moth</name>
    <name type="synonym">Eumeta japonica</name>
    <dbReference type="NCBI Taxonomy" id="151549"/>
    <lineage>
        <taxon>Eukaryota</taxon>
        <taxon>Metazoa</taxon>
        <taxon>Ecdysozoa</taxon>
        <taxon>Arthropoda</taxon>
        <taxon>Hexapoda</taxon>
        <taxon>Insecta</taxon>
        <taxon>Pterygota</taxon>
        <taxon>Neoptera</taxon>
        <taxon>Endopterygota</taxon>
        <taxon>Lepidoptera</taxon>
        <taxon>Glossata</taxon>
        <taxon>Ditrysia</taxon>
        <taxon>Tineoidea</taxon>
        <taxon>Psychidae</taxon>
        <taxon>Oiketicinae</taxon>
        <taxon>Eumeta</taxon>
    </lineage>
</organism>
<evidence type="ECO:0000313" key="2">
    <source>
        <dbReference type="Proteomes" id="UP000299102"/>
    </source>
</evidence>
<accession>A0A4C2A7D7</accession>
<gene>
    <name evidence="1" type="ORF">EVAR_70150_1</name>
</gene>
<dbReference type="AlphaFoldDB" id="A0A4C2A7D7"/>
<protein>
    <recommendedName>
        <fullName evidence="3">Reverse transcriptase domain-containing protein</fullName>
    </recommendedName>
</protein>
<comment type="caution">
    <text evidence="1">The sequence shown here is derived from an EMBL/GenBank/DDBJ whole genome shotgun (WGS) entry which is preliminary data.</text>
</comment>